<accession>A0ABR4C3U4</accession>
<dbReference type="EMBL" id="JAZHXI010000013">
    <property type="protein sequence ID" value="KAL2064580.1"/>
    <property type="molecule type" value="Genomic_DNA"/>
</dbReference>
<feature type="compositionally biased region" description="Basic and acidic residues" evidence="2">
    <location>
        <begin position="98"/>
        <end position="107"/>
    </location>
</feature>
<feature type="coiled-coil region" evidence="1">
    <location>
        <begin position="253"/>
        <end position="315"/>
    </location>
</feature>
<feature type="coiled-coil region" evidence="1">
    <location>
        <begin position="377"/>
        <end position="445"/>
    </location>
</feature>
<organism evidence="3 4">
    <name type="scientific">Oculimacula yallundae</name>
    <dbReference type="NCBI Taxonomy" id="86028"/>
    <lineage>
        <taxon>Eukaryota</taxon>
        <taxon>Fungi</taxon>
        <taxon>Dikarya</taxon>
        <taxon>Ascomycota</taxon>
        <taxon>Pezizomycotina</taxon>
        <taxon>Leotiomycetes</taxon>
        <taxon>Helotiales</taxon>
        <taxon>Ploettnerulaceae</taxon>
        <taxon>Oculimacula</taxon>
    </lineage>
</organism>
<feature type="region of interest" description="Disordered" evidence="2">
    <location>
        <begin position="55"/>
        <end position="107"/>
    </location>
</feature>
<sequence>MSSYFGNAIANVDEFVREMTDESENSVESSNPQANEFDFSIYEIPDLSAEEMSYLHEVDDIENGSRTVDRGHDASLTSQRGEEESSSVGADDFYGEEEEKKEQDDDEVVLQREFENNADDSSDVEGLDEDELHKELLKAGRRGNRLEKFNLTDAIAKASSEMAALKDDEWASYKSEKEDIIAGLNNDKAKLKSQLKEIRKAGKGVRTHDQLDTASKPWPTRIMDLPQGDSVLIEFQNMMSTANIKYNDLQGHANNLQSSLNNATSIYDQLQSEIDRWKAVVQPISDKVDNNNNLIDELQQEVQRLTDSESHFKTEVNRLDTCLNNSNNELGKLPQVIIDTSVPPTPVANPSLASSQTLLNTTASDLAAANEKIWDLNAGMEQEMKEASKRLGAAQFESMRSAEKVLALEKELMEPRANNSLIIEARKVLTELEKVKEENKKLKRANYNVVQGANKEVKRLREINLRLVHKMNEPQRKIALREAYLHFQSLPEPVVQVVPEIVELLMEGPEEGPEEEPEVEKVEEKEVVVQTEVPGGWSDTVISDATLPSPIASITSMFFYATAAACRKVDTVWSAAFHIKFTARFLWNQWKSAFFWMFVVFLALLHFCGKTLLDPDPEVFIPKAYYQSKLGNMSGELVGSPYGMRIEVVAVTSAASTTSSFPSPTATAVMLGLGMLILLYRHLLQPTPLAQDRQFIEAELALEAAVRANILAEEERKAEEAEAVRRQWQEDSARQPEFFESLHAGWTPSYQRPRKYWGNNL</sequence>
<proteinExistence type="predicted"/>
<feature type="coiled-coil region" evidence="1">
    <location>
        <begin position="174"/>
        <end position="201"/>
    </location>
</feature>
<evidence type="ECO:0000256" key="1">
    <source>
        <dbReference type="SAM" id="Coils"/>
    </source>
</evidence>
<evidence type="ECO:0000313" key="3">
    <source>
        <dbReference type="EMBL" id="KAL2064580.1"/>
    </source>
</evidence>
<evidence type="ECO:0000313" key="4">
    <source>
        <dbReference type="Proteomes" id="UP001595075"/>
    </source>
</evidence>
<keyword evidence="1" id="KW-0175">Coiled coil</keyword>
<name>A0ABR4C3U4_9HELO</name>
<dbReference type="Proteomes" id="UP001595075">
    <property type="component" value="Unassembled WGS sequence"/>
</dbReference>
<reference evidence="3 4" key="1">
    <citation type="journal article" date="2024" name="Commun. Biol.">
        <title>Comparative genomic analysis of thermophilic fungi reveals convergent evolutionary adaptations and gene losses.</title>
        <authorList>
            <person name="Steindorff A.S."/>
            <person name="Aguilar-Pontes M.V."/>
            <person name="Robinson A.J."/>
            <person name="Andreopoulos B."/>
            <person name="LaButti K."/>
            <person name="Kuo A."/>
            <person name="Mondo S."/>
            <person name="Riley R."/>
            <person name="Otillar R."/>
            <person name="Haridas S."/>
            <person name="Lipzen A."/>
            <person name="Grimwood J."/>
            <person name="Schmutz J."/>
            <person name="Clum A."/>
            <person name="Reid I.D."/>
            <person name="Moisan M.C."/>
            <person name="Butler G."/>
            <person name="Nguyen T.T.M."/>
            <person name="Dewar K."/>
            <person name="Conant G."/>
            <person name="Drula E."/>
            <person name="Henrissat B."/>
            <person name="Hansel C."/>
            <person name="Singer S."/>
            <person name="Hutchinson M.I."/>
            <person name="de Vries R.P."/>
            <person name="Natvig D.O."/>
            <person name="Powell A.J."/>
            <person name="Tsang A."/>
            <person name="Grigoriev I.V."/>
        </authorList>
    </citation>
    <scope>NUCLEOTIDE SEQUENCE [LARGE SCALE GENOMIC DNA]</scope>
    <source>
        <strain evidence="3 4">CBS 494.80</strain>
    </source>
</reference>
<gene>
    <name evidence="3" type="ORF">VTL71DRAFT_3717</name>
</gene>
<protein>
    <submittedName>
        <fullName evidence="3">Uncharacterized protein</fullName>
    </submittedName>
</protein>
<feature type="region of interest" description="Disordered" evidence="2">
    <location>
        <begin position="16"/>
        <end position="38"/>
    </location>
</feature>
<comment type="caution">
    <text evidence="3">The sequence shown here is derived from an EMBL/GenBank/DDBJ whole genome shotgun (WGS) entry which is preliminary data.</text>
</comment>
<feature type="coiled-coil region" evidence="1">
    <location>
        <begin position="702"/>
        <end position="731"/>
    </location>
</feature>
<keyword evidence="4" id="KW-1185">Reference proteome</keyword>
<evidence type="ECO:0000256" key="2">
    <source>
        <dbReference type="SAM" id="MobiDB-lite"/>
    </source>
</evidence>